<evidence type="ECO:0000313" key="3">
    <source>
        <dbReference type="Proteomes" id="UP000032025"/>
    </source>
</evidence>
<dbReference type="EMBL" id="BBJS01000049">
    <property type="protein sequence ID" value="GAN14985.1"/>
    <property type="molecule type" value="Genomic_DNA"/>
</dbReference>
<proteinExistence type="predicted"/>
<comment type="caution">
    <text evidence="2">The sequence shown here is derived from an EMBL/GenBank/DDBJ whole genome shotgun (WGS) entry which is preliminary data.</text>
</comment>
<dbReference type="Proteomes" id="UP000032025">
    <property type="component" value="Unassembled WGS sequence"/>
</dbReference>
<evidence type="ECO:0000313" key="2">
    <source>
        <dbReference type="EMBL" id="GAN14985.1"/>
    </source>
</evidence>
<protein>
    <submittedName>
        <fullName evidence="2">DNA, contig: SP649</fullName>
    </submittedName>
</protein>
<sequence length="77" mass="7909">MNGMAVIGKSSGPFALSEVEADVMNGVPGERLDVAFDFAQAERGGGLKGAGGLVPTSVHAERSRSARDAARPMEHIA</sequence>
<feature type="region of interest" description="Disordered" evidence="1">
    <location>
        <begin position="49"/>
        <end position="77"/>
    </location>
</feature>
<organism evidence="2 3">
    <name type="scientific">Sphingomonas paucimobilis NBRC 13935</name>
    <dbReference type="NCBI Taxonomy" id="1219050"/>
    <lineage>
        <taxon>Bacteria</taxon>
        <taxon>Pseudomonadati</taxon>
        <taxon>Pseudomonadota</taxon>
        <taxon>Alphaproteobacteria</taxon>
        <taxon>Sphingomonadales</taxon>
        <taxon>Sphingomonadaceae</taxon>
        <taxon>Sphingomonas</taxon>
    </lineage>
</organism>
<feature type="compositionally biased region" description="Basic and acidic residues" evidence="1">
    <location>
        <begin position="59"/>
        <end position="77"/>
    </location>
</feature>
<dbReference type="AlphaFoldDB" id="A0A0C9M4J7"/>
<keyword evidence="3" id="KW-1185">Reference proteome</keyword>
<reference evidence="2 3" key="1">
    <citation type="submission" date="2014-08" db="EMBL/GenBank/DDBJ databases">
        <title>Whole genome shotgun sequence of Sphingomonas paucimobilis NBRC 13935.</title>
        <authorList>
            <person name="Hosoyama A."/>
            <person name="Hashimoto M."/>
            <person name="Hosoyama Y."/>
            <person name="Noguchi M."/>
            <person name="Uohara A."/>
            <person name="Ohji S."/>
            <person name="Katano-Makiyama Y."/>
            <person name="Ichikawa N."/>
            <person name="Kimura A."/>
            <person name="Yamazoe A."/>
            <person name="Fujita N."/>
        </authorList>
    </citation>
    <scope>NUCLEOTIDE SEQUENCE [LARGE SCALE GENOMIC DNA]</scope>
    <source>
        <strain evidence="2 3">NBRC 13935</strain>
    </source>
</reference>
<gene>
    <name evidence="2" type="ORF">SP6_49_00190</name>
</gene>
<name>A0A0C9M4J7_SPHPI</name>
<accession>A0A0C9M4J7</accession>
<evidence type="ECO:0000256" key="1">
    <source>
        <dbReference type="SAM" id="MobiDB-lite"/>
    </source>
</evidence>